<feature type="coiled-coil region" evidence="1">
    <location>
        <begin position="23"/>
        <end position="50"/>
    </location>
</feature>
<protein>
    <submittedName>
        <fullName evidence="3">Uncharacterized protein</fullName>
    </submittedName>
</protein>
<proteinExistence type="predicted"/>
<keyword evidence="1" id="KW-0175">Coiled coil</keyword>
<evidence type="ECO:0000313" key="3">
    <source>
        <dbReference type="EMBL" id="QEE14640.1"/>
    </source>
</evidence>
<keyword evidence="4" id="KW-1185">Reference proteome</keyword>
<dbReference type="GeneID" id="43869614"/>
<dbReference type="EMBL" id="CP042905">
    <property type="protein sequence ID" value="QEE14640.1"/>
    <property type="molecule type" value="Genomic_DNA"/>
</dbReference>
<reference evidence="3 4" key="2">
    <citation type="journal article" date="2024" name="Int. J. Syst. Evol. Microbiol.">
        <title>Promethearchaeum syntrophicum gen. nov., sp. nov., an anaerobic, obligately syntrophic archaeon, the first isolate of the lineage 'Asgard' archaea, and proposal of the new archaeal phylum Promethearchaeota phyl. nov. and kingdom Promethearchaeati regn. nov.</title>
        <authorList>
            <person name="Imachi H."/>
            <person name="Nobu M.K."/>
            <person name="Kato S."/>
            <person name="Takaki Y."/>
            <person name="Miyazaki M."/>
            <person name="Miyata M."/>
            <person name="Ogawara M."/>
            <person name="Saito Y."/>
            <person name="Sakai S."/>
            <person name="Tahara Y.O."/>
            <person name="Takano Y."/>
            <person name="Tasumi E."/>
            <person name="Uematsu K."/>
            <person name="Yoshimura T."/>
            <person name="Itoh T."/>
            <person name="Ohkuma M."/>
            <person name="Takai K."/>
        </authorList>
    </citation>
    <scope>NUCLEOTIDE SEQUENCE [LARGE SCALE GENOMIC DNA]</scope>
    <source>
        <strain evidence="3 4">MK-D1</strain>
    </source>
</reference>
<name>A0A5B9D722_9ARCH</name>
<evidence type="ECO:0000256" key="2">
    <source>
        <dbReference type="SAM" id="MobiDB-lite"/>
    </source>
</evidence>
<accession>A0A5B9D722</accession>
<evidence type="ECO:0000256" key="1">
    <source>
        <dbReference type="SAM" id="Coils"/>
    </source>
</evidence>
<gene>
    <name evidence="3" type="ORF">DSAG12_00453</name>
</gene>
<dbReference type="AlphaFoldDB" id="A0A5B9D722"/>
<evidence type="ECO:0000313" key="4">
    <source>
        <dbReference type="Proteomes" id="UP000321408"/>
    </source>
</evidence>
<dbReference type="Proteomes" id="UP000321408">
    <property type="component" value="Chromosome"/>
</dbReference>
<dbReference type="KEGG" id="psyt:DSAG12_00453"/>
<sequence>MSDDELRKEIEEHDKSKMAKVSADELAAREAEKKKRAEELAKLKEKLKAEGKWEE</sequence>
<reference evidence="3 4" key="1">
    <citation type="journal article" date="2020" name="Nature">
        <title>Isolation of an archaeon at the prokaryote-eukaryote interface.</title>
        <authorList>
            <person name="Imachi H."/>
            <person name="Nobu M.K."/>
            <person name="Nakahara N."/>
            <person name="Morono Y."/>
            <person name="Ogawara M."/>
            <person name="Takaki Y."/>
            <person name="Takano Y."/>
            <person name="Uematsu K."/>
            <person name="Ikuta T."/>
            <person name="Ito M."/>
            <person name="Matsui Y."/>
            <person name="Miyazaki M."/>
            <person name="Murata K."/>
            <person name="Saito Y."/>
            <person name="Sakai S."/>
            <person name="Song C."/>
            <person name="Tasumi E."/>
            <person name="Yamanaka Y."/>
            <person name="Yamaguchi T."/>
            <person name="Kamagata Y."/>
            <person name="Tamaki H."/>
            <person name="Takai K."/>
        </authorList>
    </citation>
    <scope>NUCLEOTIDE SEQUENCE [LARGE SCALE GENOMIC DNA]</scope>
    <source>
        <strain evidence="3 4">MK-D1</strain>
    </source>
</reference>
<dbReference type="RefSeq" id="WP_162306523.1">
    <property type="nucleotide sequence ID" value="NZ_CP042905.2"/>
</dbReference>
<organism evidence="3 4">
    <name type="scientific">Promethearchaeum syntrophicum</name>
    <dbReference type="NCBI Taxonomy" id="2594042"/>
    <lineage>
        <taxon>Archaea</taxon>
        <taxon>Promethearchaeati</taxon>
        <taxon>Promethearchaeota</taxon>
        <taxon>Promethearchaeia</taxon>
        <taxon>Promethearchaeales</taxon>
        <taxon>Promethearchaeaceae</taxon>
        <taxon>Promethearchaeum</taxon>
    </lineage>
</organism>
<feature type="region of interest" description="Disordered" evidence="2">
    <location>
        <begin position="1"/>
        <end position="22"/>
    </location>
</feature>